<dbReference type="KEGG" id="pstg:E8M01_23215"/>
<dbReference type="OrthoDB" id="582337at2"/>
<dbReference type="GO" id="GO:0012505">
    <property type="term" value="C:endomembrane system"/>
    <property type="evidence" value="ECO:0007669"/>
    <property type="project" value="UniProtKB-SubCell"/>
</dbReference>
<evidence type="ECO:0000256" key="1">
    <source>
        <dbReference type="ARBA" id="ARBA00004127"/>
    </source>
</evidence>
<dbReference type="Proteomes" id="UP000298781">
    <property type="component" value="Chromosome"/>
</dbReference>
<dbReference type="AlphaFoldDB" id="A0A4D7B7Z6"/>
<name>A0A4D7B7Z6_9HYPH</name>
<dbReference type="InterPro" id="IPR003807">
    <property type="entry name" value="DUF202"/>
</dbReference>
<feature type="domain" description="DUF202" evidence="6">
    <location>
        <begin position="5"/>
        <end position="75"/>
    </location>
</feature>
<sequence length="130" mass="14178">MAFQRTRMGADRTLMSVIRTSLSLIGFGFTIFQFFDRLRDSHVLAAGSAAPRNFGLALVLLGVGMQAIGIIYHLNFMRELRAERSALAADGLIHGTSRYPVSLTLIVAVLLFMIGLLAITSMIFNIGPFG</sequence>
<accession>A0A4D7B7Z6</accession>
<keyword evidence="3 5" id="KW-1133">Transmembrane helix</keyword>
<organism evidence="7 8">
    <name type="scientific">Phreatobacter stygius</name>
    <dbReference type="NCBI Taxonomy" id="1940610"/>
    <lineage>
        <taxon>Bacteria</taxon>
        <taxon>Pseudomonadati</taxon>
        <taxon>Pseudomonadota</taxon>
        <taxon>Alphaproteobacteria</taxon>
        <taxon>Hyphomicrobiales</taxon>
        <taxon>Phreatobacteraceae</taxon>
        <taxon>Phreatobacter</taxon>
    </lineage>
</organism>
<keyword evidence="8" id="KW-1185">Reference proteome</keyword>
<evidence type="ECO:0000256" key="2">
    <source>
        <dbReference type="ARBA" id="ARBA00022692"/>
    </source>
</evidence>
<evidence type="ECO:0000313" key="7">
    <source>
        <dbReference type="EMBL" id="QCI69364.1"/>
    </source>
</evidence>
<evidence type="ECO:0000256" key="5">
    <source>
        <dbReference type="SAM" id="Phobius"/>
    </source>
</evidence>
<evidence type="ECO:0000256" key="4">
    <source>
        <dbReference type="ARBA" id="ARBA00023136"/>
    </source>
</evidence>
<proteinExistence type="predicted"/>
<feature type="transmembrane region" description="Helical" evidence="5">
    <location>
        <begin position="54"/>
        <end position="74"/>
    </location>
</feature>
<protein>
    <submittedName>
        <fullName evidence="7">DUF202 domain-containing protein</fullName>
    </submittedName>
</protein>
<keyword evidence="2 5" id="KW-0812">Transmembrane</keyword>
<evidence type="ECO:0000313" key="8">
    <source>
        <dbReference type="Proteomes" id="UP000298781"/>
    </source>
</evidence>
<dbReference type="Pfam" id="PF02656">
    <property type="entry name" value="DUF202"/>
    <property type="match status" value="1"/>
</dbReference>
<keyword evidence="4 5" id="KW-0472">Membrane</keyword>
<feature type="transmembrane region" description="Helical" evidence="5">
    <location>
        <begin position="103"/>
        <end position="124"/>
    </location>
</feature>
<evidence type="ECO:0000259" key="6">
    <source>
        <dbReference type="Pfam" id="PF02656"/>
    </source>
</evidence>
<feature type="transmembrane region" description="Helical" evidence="5">
    <location>
        <begin position="12"/>
        <end position="34"/>
    </location>
</feature>
<evidence type="ECO:0000256" key="3">
    <source>
        <dbReference type="ARBA" id="ARBA00022989"/>
    </source>
</evidence>
<comment type="subcellular location">
    <subcellularLocation>
        <location evidence="1">Endomembrane system</location>
        <topology evidence="1">Multi-pass membrane protein</topology>
    </subcellularLocation>
</comment>
<dbReference type="EMBL" id="CP039690">
    <property type="protein sequence ID" value="QCI69364.1"/>
    <property type="molecule type" value="Genomic_DNA"/>
</dbReference>
<reference evidence="7 8" key="1">
    <citation type="submission" date="2019-04" db="EMBL/GenBank/DDBJ databases">
        <title>Phreatobacter aquaticus sp. nov.</title>
        <authorList>
            <person name="Choi A."/>
        </authorList>
    </citation>
    <scope>NUCLEOTIDE SEQUENCE [LARGE SCALE GENOMIC DNA]</scope>
    <source>
        <strain evidence="7 8">KCTC 52518</strain>
    </source>
</reference>
<gene>
    <name evidence="7" type="ORF">E8M01_23215</name>
</gene>